<protein>
    <submittedName>
        <fullName evidence="16">Uncharacterized protein</fullName>
    </submittedName>
</protein>
<dbReference type="InterPro" id="IPR036236">
    <property type="entry name" value="Znf_C2H2_sf"/>
</dbReference>
<feature type="domain" description="C2H2-type" evidence="13">
    <location>
        <begin position="823"/>
        <end position="850"/>
    </location>
</feature>
<feature type="compositionally biased region" description="Basic and acidic residues" evidence="12">
    <location>
        <begin position="319"/>
        <end position="330"/>
    </location>
</feature>
<reference evidence="17" key="1">
    <citation type="journal article" date="2013" name="Nat. Genet.">
        <title>The draft genomes of soft-shell turtle and green sea turtle yield insights into the development and evolution of the turtle-specific body plan.</title>
        <authorList>
            <person name="Wang Z."/>
            <person name="Pascual-Anaya J."/>
            <person name="Zadissa A."/>
            <person name="Li W."/>
            <person name="Niimura Y."/>
            <person name="Huang Z."/>
            <person name="Li C."/>
            <person name="White S."/>
            <person name="Xiong Z."/>
            <person name="Fang D."/>
            <person name="Wang B."/>
            <person name="Ming Y."/>
            <person name="Chen Y."/>
            <person name="Zheng Y."/>
            <person name="Kuraku S."/>
            <person name="Pignatelli M."/>
            <person name="Herrero J."/>
            <person name="Beal K."/>
            <person name="Nozawa M."/>
            <person name="Li Q."/>
            <person name="Wang J."/>
            <person name="Zhang H."/>
            <person name="Yu L."/>
            <person name="Shigenobu S."/>
            <person name="Wang J."/>
            <person name="Liu J."/>
            <person name="Flicek P."/>
            <person name="Searle S."/>
            <person name="Wang J."/>
            <person name="Kuratani S."/>
            <person name="Yin Y."/>
            <person name="Aken B."/>
            <person name="Zhang G."/>
            <person name="Irie N."/>
        </authorList>
    </citation>
    <scope>NUCLEOTIDE SEQUENCE [LARGE SCALE GENOMIC DNA]</scope>
</reference>
<evidence type="ECO:0000256" key="5">
    <source>
        <dbReference type="ARBA" id="ARBA00022771"/>
    </source>
</evidence>
<feature type="region of interest" description="Disordered" evidence="12">
    <location>
        <begin position="258"/>
        <end position="330"/>
    </location>
</feature>
<dbReference type="EMBL" id="KB583883">
    <property type="protein sequence ID" value="EMP26089.1"/>
    <property type="molecule type" value="Genomic_DNA"/>
</dbReference>
<evidence type="ECO:0000259" key="13">
    <source>
        <dbReference type="PROSITE" id="PS50157"/>
    </source>
</evidence>
<dbReference type="FunFam" id="3.30.160.60:FF:002716">
    <property type="entry name" value="Zinc finger protein 212"/>
    <property type="match status" value="1"/>
</dbReference>
<feature type="domain" description="C2H2-type" evidence="13">
    <location>
        <begin position="433"/>
        <end position="460"/>
    </location>
</feature>
<evidence type="ECO:0000256" key="8">
    <source>
        <dbReference type="ARBA" id="ARBA00023125"/>
    </source>
</evidence>
<feature type="domain" description="C2H2-type" evidence="13">
    <location>
        <begin position="795"/>
        <end position="822"/>
    </location>
</feature>
<evidence type="ECO:0000256" key="9">
    <source>
        <dbReference type="ARBA" id="ARBA00023163"/>
    </source>
</evidence>
<dbReference type="FunFam" id="3.30.160.60:FF:000135">
    <property type="entry name" value="Zinc finger protein 358"/>
    <property type="match status" value="2"/>
</dbReference>
<evidence type="ECO:0000313" key="16">
    <source>
        <dbReference type="EMBL" id="EMP26089.1"/>
    </source>
</evidence>
<dbReference type="InterPro" id="IPR050758">
    <property type="entry name" value="Znf_C2H2-type"/>
</dbReference>
<dbReference type="InterPro" id="IPR003877">
    <property type="entry name" value="SPRY_dom"/>
</dbReference>
<comment type="similarity">
    <text evidence="2">Belongs to the krueppel C2H2-type zinc-finger protein family.</text>
</comment>
<feature type="domain" description="C2H2-type" evidence="13">
    <location>
        <begin position="935"/>
        <end position="959"/>
    </location>
</feature>
<evidence type="ECO:0000259" key="14">
    <source>
        <dbReference type="PROSITE" id="PS50188"/>
    </source>
</evidence>
<dbReference type="GO" id="GO:0005634">
    <property type="term" value="C:nucleus"/>
    <property type="evidence" value="ECO:0007669"/>
    <property type="project" value="UniProtKB-SubCell"/>
</dbReference>
<dbReference type="InterPro" id="IPR013320">
    <property type="entry name" value="ConA-like_dom_sf"/>
</dbReference>
<dbReference type="FunFam" id="3.30.160.60:FF:002343">
    <property type="entry name" value="Zinc finger protein 33A"/>
    <property type="match status" value="2"/>
</dbReference>
<evidence type="ECO:0000256" key="12">
    <source>
        <dbReference type="SAM" id="MobiDB-lite"/>
    </source>
</evidence>
<feature type="domain" description="KRAB" evidence="15">
    <location>
        <begin position="572"/>
        <end position="643"/>
    </location>
</feature>
<dbReference type="GO" id="GO:0008270">
    <property type="term" value="F:zinc ion binding"/>
    <property type="evidence" value="ECO:0007669"/>
    <property type="project" value="UniProtKB-KW"/>
</dbReference>
<keyword evidence="7" id="KW-0805">Transcription regulation</keyword>
<evidence type="ECO:0000256" key="7">
    <source>
        <dbReference type="ARBA" id="ARBA00023015"/>
    </source>
</evidence>
<dbReference type="Gene3D" id="3.30.160.60">
    <property type="entry name" value="Classic Zinc Finger"/>
    <property type="match status" value="15"/>
</dbReference>
<dbReference type="InterPro" id="IPR043136">
    <property type="entry name" value="B30.2/SPRY_sf"/>
</dbReference>
<sequence>MSGRFIPQQQRFSSKDPLRTAALAPEPEAGRSLQIPYPPFVPHILAVLLGSDSLRGYPKMKVYREKEDVILDPDTAHPSLTLSKDRRSVTATNTRLALANDPGRFDVYSCVLGSDGYISGMHYWDMEVAGTGGWALGVTKESASRKGWFNFSPEQGTWAIQLSMGQYREVTADWSPLDPPQSPSKIRVYLDYEGFPIPKPSMISQLDQGEEPWVPNVQGSQAREILRNIPRDCSYMTQAISTNIKTYRQEAQIQRLYSAGEETVSESNEENPCPTGPERMEPKGTLLGRCEGDDSQSPGQARETQCRPEKQQGNPPGKTLDESTHRGGRLEDPTVATIQARTCTKEKRFECAECRKCFSSGSHLIRHQRSHTGETPYNCPECGKQFNDQSNLIRHQRTHTGERPHKCPDCGKCFSQRSGLIVHQRIHTGEKCHKCPDCGQTFTQSAHVTRHQRIHTGERPYGCPECGETFACTSDLIIHLRVHTGEKPYSCPDCGQSFTQSHHLTDHRRIHTGERPYICPDCGKSFRQKSGFNVHRRRHTGECPYQCSVCEESPFTDVPAHPALEAGMQMPVTFEEVAVYFTQGEWALLDPGQRALYRDVMQENYENVISLGFPIPKPSVISQLDRGEEPWVPNVQGSQAREVLRNIPRAGDEMVSEENPCPAGPERMEPKGTLLGRCEVDDPQSPGQGQAPETQCRPEKQQGNPPGKTLGESTHRGGGSEDPNEATIQPRTCTKEKRFECAECRKRFSCKEHLIRHQRSHTGETPYYCPECGKQFNDQSILIRHQRTRTGERPHKCPDCGKCFSQRSGLIMHQTIHMGEKWHKCPDCGQTFTQRGHVTRHRRTHTGERHYGCPECGKRFASTSDLIVHQRVHMGEKPYNCPDCGKSFSHSHHLTDHRRIHTGERPYICPDCGKSFKSKSGFKIHRRRHTGECPYQCSICGERYKTRTSLTRHMKRHTD</sequence>
<dbReference type="InterPro" id="IPR036051">
    <property type="entry name" value="KRAB_dom_sf"/>
</dbReference>
<dbReference type="FunFam" id="3.30.160.60:FF:000508">
    <property type="entry name" value="Myeloid zinc finger 1"/>
    <property type="match status" value="1"/>
</dbReference>
<dbReference type="SMART" id="SM00589">
    <property type="entry name" value="PRY"/>
    <property type="match status" value="1"/>
</dbReference>
<accession>M7ANG8</accession>
<feature type="domain" description="C2H2-type" evidence="13">
    <location>
        <begin position="739"/>
        <end position="766"/>
    </location>
</feature>
<feature type="domain" description="C2H2-type" evidence="13">
    <location>
        <begin position="879"/>
        <end position="906"/>
    </location>
</feature>
<feature type="domain" description="C2H2-type" evidence="13">
    <location>
        <begin position="767"/>
        <end position="794"/>
    </location>
</feature>
<dbReference type="FunFam" id="3.30.160.60:FF:000145">
    <property type="entry name" value="Zinc finger protein 574"/>
    <property type="match status" value="1"/>
</dbReference>
<dbReference type="FunFam" id="3.30.160.60:FF:002090">
    <property type="entry name" value="Zinc finger protein 473"/>
    <property type="match status" value="1"/>
</dbReference>
<dbReference type="PROSITE" id="PS00028">
    <property type="entry name" value="ZINC_FINGER_C2H2_1"/>
    <property type="match status" value="14"/>
</dbReference>
<name>M7ANG8_CHEMY</name>
<dbReference type="Pfam" id="PF01352">
    <property type="entry name" value="KRAB"/>
    <property type="match status" value="1"/>
</dbReference>
<dbReference type="PROSITE" id="PS50805">
    <property type="entry name" value="KRAB"/>
    <property type="match status" value="2"/>
</dbReference>
<keyword evidence="9" id="KW-0804">Transcription</keyword>
<gene>
    <name evidence="16" type="ORF">UY3_16830</name>
</gene>
<dbReference type="GO" id="GO:0006355">
    <property type="term" value="P:regulation of DNA-templated transcription"/>
    <property type="evidence" value="ECO:0007669"/>
    <property type="project" value="InterPro"/>
</dbReference>
<evidence type="ECO:0000256" key="10">
    <source>
        <dbReference type="ARBA" id="ARBA00023242"/>
    </source>
</evidence>
<dbReference type="SUPFAM" id="SSF109640">
    <property type="entry name" value="KRAB domain (Kruppel-associated box)"/>
    <property type="match status" value="1"/>
</dbReference>
<keyword evidence="6" id="KW-0862">Zinc</keyword>
<dbReference type="PRINTS" id="PR01407">
    <property type="entry name" value="BUTYPHLNCDUF"/>
</dbReference>
<feature type="domain" description="C2H2-type" evidence="13">
    <location>
        <begin position="405"/>
        <end position="432"/>
    </location>
</feature>
<dbReference type="SUPFAM" id="SSF49899">
    <property type="entry name" value="Concanavalin A-like lectins/glucanases"/>
    <property type="match status" value="1"/>
</dbReference>
<keyword evidence="5 11" id="KW-0863">Zinc-finger</keyword>
<dbReference type="SUPFAM" id="SSF57667">
    <property type="entry name" value="beta-beta-alpha zinc fingers"/>
    <property type="match status" value="9"/>
</dbReference>
<dbReference type="Gene3D" id="6.10.140.140">
    <property type="match status" value="1"/>
</dbReference>
<evidence type="ECO:0000256" key="2">
    <source>
        <dbReference type="ARBA" id="ARBA00006991"/>
    </source>
</evidence>
<dbReference type="InterPro" id="IPR001909">
    <property type="entry name" value="KRAB"/>
</dbReference>
<feature type="domain" description="KRAB" evidence="15">
    <location>
        <begin position="134"/>
        <end position="225"/>
    </location>
</feature>
<evidence type="ECO:0000256" key="6">
    <source>
        <dbReference type="ARBA" id="ARBA00022833"/>
    </source>
</evidence>
<dbReference type="InterPro" id="IPR001870">
    <property type="entry name" value="B30.2/SPRY"/>
</dbReference>
<feature type="domain" description="C2H2-type" evidence="13">
    <location>
        <begin position="907"/>
        <end position="934"/>
    </location>
</feature>
<feature type="domain" description="C2H2-type" evidence="13">
    <location>
        <begin position="851"/>
        <end position="878"/>
    </location>
</feature>
<feature type="domain" description="C2H2-type" evidence="13">
    <location>
        <begin position="517"/>
        <end position="544"/>
    </location>
</feature>
<dbReference type="Gene3D" id="2.60.120.920">
    <property type="match status" value="1"/>
</dbReference>
<dbReference type="InterPro" id="IPR013087">
    <property type="entry name" value="Znf_C2H2_type"/>
</dbReference>
<dbReference type="FunFam" id="3.30.160.60:FF:000710">
    <property type="entry name" value="Zinc finger protein 768"/>
    <property type="match status" value="2"/>
</dbReference>
<proteinExistence type="inferred from homology"/>
<feature type="domain" description="B30.2/SPRY" evidence="14">
    <location>
        <begin position="49"/>
        <end position="249"/>
    </location>
</feature>
<keyword evidence="8" id="KW-0238">DNA-binding</keyword>
<evidence type="ECO:0000256" key="3">
    <source>
        <dbReference type="ARBA" id="ARBA00022723"/>
    </source>
</evidence>
<dbReference type="FunFam" id="3.30.160.60:FF:000016">
    <property type="entry name" value="zinc finger protein 37 homolog"/>
    <property type="match status" value="1"/>
</dbReference>
<keyword evidence="17" id="KW-1185">Reference proteome</keyword>
<dbReference type="Pfam" id="PF13765">
    <property type="entry name" value="PRY"/>
    <property type="match status" value="1"/>
</dbReference>
<dbReference type="PROSITE" id="PS50188">
    <property type="entry name" value="B302_SPRY"/>
    <property type="match status" value="1"/>
</dbReference>
<dbReference type="SMART" id="SM00349">
    <property type="entry name" value="KRAB"/>
    <property type="match status" value="1"/>
</dbReference>
<evidence type="ECO:0000256" key="11">
    <source>
        <dbReference type="PROSITE-ProRule" id="PRU00042"/>
    </source>
</evidence>
<evidence type="ECO:0000256" key="4">
    <source>
        <dbReference type="ARBA" id="ARBA00022737"/>
    </source>
</evidence>
<dbReference type="InterPro" id="IPR003879">
    <property type="entry name" value="Butyrophylin_SPRY"/>
</dbReference>
<evidence type="ECO:0000259" key="15">
    <source>
        <dbReference type="PROSITE" id="PS50805"/>
    </source>
</evidence>
<dbReference type="Pfam" id="PF00096">
    <property type="entry name" value="zf-C2H2"/>
    <property type="match status" value="13"/>
</dbReference>
<feature type="domain" description="C2H2-type" evidence="13">
    <location>
        <begin position="377"/>
        <end position="404"/>
    </location>
</feature>
<dbReference type="FunFam" id="3.30.160.60:FF:000478">
    <property type="entry name" value="Zinc finger protein 133"/>
    <property type="match status" value="1"/>
</dbReference>
<organism evidence="16 17">
    <name type="scientific">Chelonia mydas</name>
    <name type="common">Green sea-turtle</name>
    <name type="synonym">Chelonia agassizi</name>
    <dbReference type="NCBI Taxonomy" id="8469"/>
    <lineage>
        <taxon>Eukaryota</taxon>
        <taxon>Metazoa</taxon>
        <taxon>Chordata</taxon>
        <taxon>Craniata</taxon>
        <taxon>Vertebrata</taxon>
        <taxon>Euteleostomi</taxon>
        <taxon>Archelosauria</taxon>
        <taxon>Testudinata</taxon>
        <taxon>Testudines</taxon>
        <taxon>Cryptodira</taxon>
        <taxon>Durocryptodira</taxon>
        <taxon>Americhelydia</taxon>
        <taxon>Chelonioidea</taxon>
        <taxon>Cheloniidae</taxon>
        <taxon>Chelonia</taxon>
    </lineage>
</organism>
<dbReference type="GO" id="GO:0042802">
    <property type="term" value="F:identical protein binding"/>
    <property type="evidence" value="ECO:0007669"/>
    <property type="project" value="UniProtKB-ARBA"/>
</dbReference>
<dbReference type="PROSITE" id="PS50157">
    <property type="entry name" value="ZINC_FINGER_C2H2_2"/>
    <property type="match status" value="15"/>
</dbReference>
<dbReference type="SMART" id="SM00355">
    <property type="entry name" value="ZnF_C2H2"/>
    <property type="match status" value="15"/>
</dbReference>
<feature type="domain" description="C2H2-type" evidence="13">
    <location>
        <begin position="349"/>
        <end position="376"/>
    </location>
</feature>
<feature type="domain" description="C2H2-type" evidence="13">
    <location>
        <begin position="489"/>
        <end position="516"/>
    </location>
</feature>
<dbReference type="FunFam" id="3.30.160.60:FF:000218">
    <property type="entry name" value="Zinc finger protein 10"/>
    <property type="match status" value="1"/>
</dbReference>
<dbReference type="Pfam" id="PF00622">
    <property type="entry name" value="SPRY"/>
    <property type="match status" value="1"/>
</dbReference>
<feature type="domain" description="C2H2-type" evidence="13">
    <location>
        <begin position="461"/>
        <end position="488"/>
    </location>
</feature>
<keyword evidence="3" id="KW-0479">Metal-binding</keyword>
<keyword evidence="4" id="KW-0677">Repeat</keyword>
<dbReference type="CDD" id="cd07765">
    <property type="entry name" value="KRAB_A-box"/>
    <property type="match status" value="1"/>
</dbReference>
<dbReference type="PANTHER" id="PTHR23234">
    <property type="entry name" value="ZNF44 PROTEIN"/>
    <property type="match status" value="1"/>
</dbReference>
<evidence type="ECO:0000256" key="1">
    <source>
        <dbReference type="ARBA" id="ARBA00004123"/>
    </source>
</evidence>
<comment type="subcellular location">
    <subcellularLocation>
        <location evidence="1">Nucleus</location>
    </subcellularLocation>
</comment>
<dbReference type="InterPro" id="IPR006574">
    <property type="entry name" value="PRY"/>
</dbReference>
<keyword evidence="10" id="KW-0539">Nucleus</keyword>
<dbReference type="AlphaFoldDB" id="M7ANG8"/>
<dbReference type="GO" id="GO:0003677">
    <property type="term" value="F:DNA binding"/>
    <property type="evidence" value="ECO:0007669"/>
    <property type="project" value="UniProtKB-KW"/>
</dbReference>
<dbReference type="FunFam" id="3.30.160.60:FF:000002">
    <property type="entry name" value="Zinc finger protein 1 homolog"/>
    <property type="match status" value="1"/>
</dbReference>
<dbReference type="PANTHER" id="PTHR23234:SF8">
    <property type="entry name" value="C2H2-TYPE DOMAIN-CONTAINING PROTEIN"/>
    <property type="match status" value="1"/>
</dbReference>
<dbReference type="Proteomes" id="UP000031443">
    <property type="component" value="Unassembled WGS sequence"/>
</dbReference>
<evidence type="ECO:0000313" key="17">
    <source>
        <dbReference type="Proteomes" id="UP000031443"/>
    </source>
</evidence>
<dbReference type="FunFam" id="3.30.160.60:FF:000624">
    <property type="entry name" value="zinc finger protein 697"/>
    <property type="match status" value="1"/>
</dbReference>
<feature type="region of interest" description="Disordered" evidence="12">
    <location>
        <begin position="647"/>
        <end position="729"/>
    </location>
</feature>